<accession>A0A1I7WUQ0</accession>
<dbReference type="WBParaSite" id="Hba_08885">
    <property type="protein sequence ID" value="Hba_08885"/>
    <property type="gene ID" value="Hba_08885"/>
</dbReference>
<keyword evidence="1" id="KW-1185">Reference proteome</keyword>
<name>A0A1I7WUQ0_HETBA</name>
<organism evidence="1 2">
    <name type="scientific">Heterorhabditis bacteriophora</name>
    <name type="common">Entomopathogenic nematode worm</name>
    <dbReference type="NCBI Taxonomy" id="37862"/>
    <lineage>
        <taxon>Eukaryota</taxon>
        <taxon>Metazoa</taxon>
        <taxon>Ecdysozoa</taxon>
        <taxon>Nematoda</taxon>
        <taxon>Chromadorea</taxon>
        <taxon>Rhabditida</taxon>
        <taxon>Rhabditina</taxon>
        <taxon>Rhabditomorpha</taxon>
        <taxon>Strongyloidea</taxon>
        <taxon>Heterorhabditidae</taxon>
        <taxon>Heterorhabditis</taxon>
    </lineage>
</organism>
<dbReference type="AlphaFoldDB" id="A0A1I7WUQ0"/>
<reference evidence="2" key="1">
    <citation type="submission" date="2016-11" db="UniProtKB">
        <authorList>
            <consortium name="WormBaseParasite"/>
        </authorList>
    </citation>
    <scope>IDENTIFICATION</scope>
</reference>
<protein>
    <submittedName>
        <fullName evidence="2">Uncharacterized protein</fullName>
    </submittedName>
</protein>
<proteinExistence type="predicted"/>
<evidence type="ECO:0000313" key="2">
    <source>
        <dbReference type="WBParaSite" id="Hba_08885"/>
    </source>
</evidence>
<sequence length="30" mass="3655">MNVYKMLYEKSQNLKLILKLKIWTVFPIAK</sequence>
<evidence type="ECO:0000313" key="1">
    <source>
        <dbReference type="Proteomes" id="UP000095283"/>
    </source>
</evidence>
<dbReference type="Proteomes" id="UP000095283">
    <property type="component" value="Unplaced"/>
</dbReference>